<feature type="region of interest" description="Disordered" evidence="1">
    <location>
        <begin position="360"/>
        <end position="384"/>
    </location>
</feature>
<feature type="compositionally biased region" description="Basic residues" evidence="1">
    <location>
        <begin position="55"/>
        <end position="68"/>
    </location>
</feature>
<feature type="compositionally biased region" description="Basic and acidic residues" evidence="1">
    <location>
        <begin position="106"/>
        <end position="118"/>
    </location>
</feature>
<feature type="compositionally biased region" description="Basic and acidic residues" evidence="1">
    <location>
        <begin position="137"/>
        <end position="168"/>
    </location>
</feature>
<dbReference type="EMBL" id="MU839833">
    <property type="protein sequence ID" value="KAK1755945.1"/>
    <property type="molecule type" value="Genomic_DNA"/>
</dbReference>
<evidence type="ECO:0000313" key="2">
    <source>
        <dbReference type="EMBL" id="KAK1755945.1"/>
    </source>
</evidence>
<comment type="caution">
    <text evidence="2">The sequence shown here is derived from an EMBL/GenBank/DDBJ whole genome shotgun (WGS) entry which is preliminary data.</text>
</comment>
<dbReference type="AlphaFoldDB" id="A0AAJ0BCU4"/>
<name>A0AAJ0BCU4_9PEZI</name>
<sequence length="384" mass="42813">MPRLPRSSSFSDDGGNESDFYDLTRRRANPSPPVSNRRRAASLVAGRHPGLNKQHSYHRPSPRTKKRNPYIPTTSDESESESDSDRDGYHGNRRAIAHRPSRSGSRPRDNRRGDSPDRHGHRQSSRSRPVDYYDVDAVDHGRGRGRHPDPPSYHDDGHRNRNRDDEGSSSRSPSRSPSPRSSRRAASRSSRSKPKGYYPPSSSRPRNNAAHHHHRSSSSASQRERDHQKQQQQQQGSRRRASSEIFRSASKIALEAAAATALKVHSHPGPWLGPKGAKVAAAALSAAAVDTYLEQRHPKRKGGMRHVVMRRGLQAVIGGLVGPVIMNAGGERKREGMRKGYRDEFRGGRMQEDFMDAVKGGMKDGAKNRAKEKMSEGMAGMHRH</sequence>
<protein>
    <submittedName>
        <fullName evidence="2">Uncharacterized protein</fullName>
    </submittedName>
</protein>
<dbReference type="Proteomes" id="UP001239445">
    <property type="component" value="Unassembled WGS sequence"/>
</dbReference>
<feature type="compositionally biased region" description="Basic and acidic residues" evidence="1">
    <location>
        <begin position="361"/>
        <end position="375"/>
    </location>
</feature>
<evidence type="ECO:0000256" key="1">
    <source>
        <dbReference type="SAM" id="MobiDB-lite"/>
    </source>
</evidence>
<feature type="compositionally biased region" description="Polar residues" evidence="1">
    <location>
        <begin position="1"/>
        <end position="11"/>
    </location>
</feature>
<feature type="compositionally biased region" description="Basic residues" evidence="1">
    <location>
        <begin position="91"/>
        <end position="101"/>
    </location>
</feature>
<gene>
    <name evidence="2" type="ORF">QBC47DRAFT_200453</name>
</gene>
<evidence type="ECO:0000313" key="3">
    <source>
        <dbReference type="Proteomes" id="UP001239445"/>
    </source>
</evidence>
<feature type="region of interest" description="Disordered" evidence="1">
    <location>
        <begin position="1"/>
        <end position="244"/>
    </location>
</feature>
<reference evidence="2" key="1">
    <citation type="submission" date="2023-06" db="EMBL/GenBank/DDBJ databases">
        <title>Genome-scale phylogeny and comparative genomics of the fungal order Sordariales.</title>
        <authorList>
            <consortium name="Lawrence Berkeley National Laboratory"/>
            <person name="Hensen N."/>
            <person name="Bonometti L."/>
            <person name="Westerberg I."/>
            <person name="Brannstrom I.O."/>
            <person name="Guillou S."/>
            <person name="Cros-Aarteil S."/>
            <person name="Calhoun S."/>
            <person name="Haridas S."/>
            <person name="Kuo A."/>
            <person name="Mondo S."/>
            <person name="Pangilinan J."/>
            <person name="Riley R."/>
            <person name="Labutti K."/>
            <person name="Andreopoulos B."/>
            <person name="Lipzen A."/>
            <person name="Chen C."/>
            <person name="Yanf M."/>
            <person name="Daum C."/>
            <person name="Ng V."/>
            <person name="Clum A."/>
            <person name="Steindorff A."/>
            <person name="Ohm R."/>
            <person name="Martin F."/>
            <person name="Silar P."/>
            <person name="Natvig D."/>
            <person name="Lalanne C."/>
            <person name="Gautier V."/>
            <person name="Ament-Velasquez S.L."/>
            <person name="Kruys A."/>
            <person name="Hutchinson M.I."/>
            <person name="Powell A.J."/>
            <person name="Barry K."/>
            <person name="Miller A.N."/>
            <person name="Grigoriev I.V."/>
            <person name="Debuchy R."/>
            <person name="Gladieux P."/>
            <person name="Thoren M.H."/>
            <person name="Johannesson H."/>
        </authorList>
    </citation>
    <scope>NUCLEOTIDE SEQUENCE</scope>
    <source>
        <strain evidence="2">PSN4</strain>
    </source>
</reference>
<organism evidence="2 3">
    <name type="scientific">Echria macrotheca</name>
    <dbReference type="NCBI Taxonomy" id="438768"/>
    <lineage>
        <taxon>Eukaryota</taxon>
        <taxon>Fungi</taxon>
        <taxon>Dikarya</taxon>
        <taxon>Ascomycota</taxon>
        <taxon>Pezizomycotina</taxon>
        <taxon>Sordariomycetes</taxon>
        <taxon>Sordariomycetidae</taxon>
        <taxon>Sordariales</taxon>
        <taxon>Schizotheciaceae</taxon>
        <taxon>Echria</taxon>
    </lineage>
</organism>
<accession>A0AAJ0BCU4</accession>
<proteinExistence type="predicted"/>
<feature type="compositionally biased region" description="Low complexity" evidence="1">
    <location>
        <begin position="195"/>
        <end position="208"/>
    </location>
</feature>
<feature type="compositionally biased region" description="Low complexity" evidence="1">
    <location>
        <begin position="169"/>
        <end position="180"/>
    </location>
</feature>
<keyword evidence="3" id="KW-1185">Reference proteome</keyword>
<feature type="compositionally biased region" description="Basic residues" evidence="1">
    <location>
        <begin position="181"/>
        <end position="194"/>
    </location>
</feature>